<gene>
    <name evidence="1" type="ORF">ROA7745_02801</name>
</gene>
<dbReference type="AlphaFoldDB" id="A0A1X7BTN2"/>
<reference evidence="1 2" key="1">
    <citation type="submission" date="2017-03" db="EMBL/GenBank/DDBJ databases">
        <authorList>
            <person name="Afonso C.L."/>
            <person name="Miller P.J."/>
            <person name="Scott M.A."/>
            <person name="Spackman E."/>
            <person name="Goraichik I."/>
            <person name="Dimitrov K.M."/>
            <person name="Suarez D.L."/>
            <person name="Swayne D.E."/>
        </authorList>
    </citation>
    <scope>NUCLEOTIDE SEQUENCE [LARGE SCALE GENOMIC DNA]</scope>
    <source>
        <strain evidence="1 2">CECT 7745</strain>
    </source>
</reference>
<organism evidence="1 2">
    <name type="scientific">Roseovarius aestuarii</name>
    <dbReference type="NCBI Taxonomy" id="475083"/>
    <lineage>
        <taxon>Bacteria</taxon>
        <taxon>Pseudomonadati</taxon>
        <taxon>Pseudomonadota</taxon>
        <taxon>Alphaproteobacteria</taxon>
        <taxon>Rhodobacterales</taxon>
        <taxon>Roseobacteraceae</taxon>
        <taxon>Roseovarius</taxon>
    </lineage>
</organism>
<keyword evidence="2" id="KW-1185">Reference proteome</keyword>
<dbReference type="Proteomes" id="UP000193224">
    <property type="component" value="Unassembled WGS sequence"/>
</dbReference>
<proteinExistence type="predicted"/>
<protein>
    <submittedName>
        <fullName evidence="1">Uncharacterized protein</fullName>
    </submittedName>
</protein>
<dbReference type="EMBL" id="FWXB01000010">
    <property type="protein sequence ID" value="SMC12968.1"/>
    <property type="molecule type" value="Genomic_DNA"/>
</dbReference>
<sequence>MKAMLAAFAVTAVIAVGADLVLEGMGFSAEAANTGNAVRLGAAPE</sequence>
<evidence type="ECO:0000313" key="2">
    <source>
        <dbReference type="Proteomes" id="UP000193224"/>
    </source>
</evidence>
<evidence type="ECO:0000313" key="1">
    <source>
        <dbReference type="EMBL" id="SMC12968.1"/>
    </source>
</evidence>
<dbReference type="RefSeq" id="WP_176237708.1">
    <property type="nucleotide sequence ID" value="NZ_FWXB01000010.1"/>
</dbReference>
<name>A0A1X7BTN2_9RHOB</name>
<accession>A0A1X7BTN2</accession>